<comment type="caution">
    <text evidence="1">The sequence shown here is derived from an EMBL/GenBank/DDBJ whole genome shotgun (WGS) entry which is preliminary data.</text>
</comment>
<accession>A0AAD4H9G6</accession>
<sequence length="679" mass="77135">MAASESSLIRAFRLPELSTIIIQYLDPKNIYKLRLVNTFFLDQCSAHFSITFDLENERRYPDLKKLAESALATKEREVMASTGGIDKTDCEQSSPLDVIQSLKVSLGRSPHKSLTPEIVSILNQCGNLRRLFIRDDSDPAIKFPEKQSYPARLLLSSIYPVVHEEGGEREGGGDGSGDGNDGGEQHLTFWDLLPLEGLLFDRLESLTIYVGSSVQLNLERLMARLDRSRATRNLRSLSITAQSKKVSWEVFRDCICNLSALTTLRLHFFQIIYTSDPLGDPDDGSQREMVMQQQQEAPAVTSLTFRLSNREDLDFKLAFMNLFPNVESLKLQSLDSLLDKKFDERVFTDVGRQLPLQQSPLGQQNYAGLVEGNGSPPHQLPFPLLRSLDCEYLHAKDWAERQVLRHWTQKTPNFRFASLRIFDGDVKNGLHEELSAHSVSLAQISIEVSRKDYVKELLRSRLCRNLEVLRLDNRSLDCSSVLVCLEDPSESTAVILDQVGSAPPSQPSISDVPLLRQQDLFARLPWTQTLTTICFQTLVHSYSRSKDESDRSVTFLSSFLRLLPRLVDFEVENPIMDLSVFNGLGRQSTASDDDDPTDAARLSERPWLTRIKIRQSQYSKDRIADRSAPDRLAPWRRQLSYQFRFLENLVLDRELVYTGNGGYDPSSFGSSVDWSLYYD</sequence>
<gene>
    <name evidence="1" type="ORF">BGZ95_002769</name>
</gene>
<dbReference type="Proteomes" id="UP001194580">
    <property type="component" value="Unassembled WGS sequence"/>
</dbReference>
<dbReference type="AlphaFoldDB" id="A0AAD4H9G6"/>
<evidence type="ECO:0000313" key="2">
    <source>
        <dbReference type="Proteomes" id="UP001194580"/>
    </source>
</evidence>
<reference evidence="1" key="1">
    <citation type="journal article" date="2020" name="Fungal Divers.">
        <title>Resolving the Mortierellaceae phylogeny through synthesis of multi-gene phylogenetics and phylogenomics.</title>
        <authorList>
            <person name="Vandepol N."/>
            <person name="Liber J."/>
            <person name="Desiro A."/>
            <person name="Na H."/>
            <person name="Kennedy M."/>
            <person name="Barry K."/>
            <person name="Grigoriev I.V."/>
            <person name="Miller A.N."/>
            <person name="O'Donnell K."/>
            <person name="Stajich J.E."/>
            <person name="Bonito G."/>
        </authorList>
    </citation>
    <scope>NUCLEOTIDE SEQUENCE</scope>
    <source>
        <strain evidence="1">NRRL 28262</strain>
    </source>
</reference>
<keyword evidence="2" id="KW-1185">Reference proteome</keyword>
<evidence type="ECO:0000313" key="1">
    <source>
        <dbReference type="EMBL" id="KAG0278924.1"/>
    </source>
</evidence>
<proteinExistence type="predicted"/>
<organism evidence="1 2">
    <name type="scientific">Linnemannia exigua</name>
    <dbReference type="NCBI Taxonomy" id="604196"/>
    <lineage>
        <taxon>Eukaryota</taxon>
        <taxon>Fungi</taxon>
        <taxon>Fungi incertae sedis</taxon>
        <taxon>Mucoromycota</taxon>
        <taxon>Mortierellomycotina</taxon>
        <taxon>Mortierellomycetes</taxon>
        <taxon>Mortierellales</taxon>
        <taxon>Mortierellaceae</taxon>
        <taxon>Linnemannia</taxon>
    </lineage>
</organism>
<name>A0AAD4H9G6_9FUNG</name>
<evidence type="ECO:0008006" key="3">
    <source>
        <dbReference type="Google" id="ProtNLM"/>
    </source>
</evidence>
<dbReference type="EMBL" id="JAAAIL010000160">
    <property type="protein sequence ID" value="KAG0278924.1"/>
    <property type="molecule type" value="Genomic_DNA"/>
</dbReference>
<protein>
    <recommendedName>
        <fullName evidence="3">F-box domain-containing protein</fullName>
    </recommendedName>
</protein>